<feature type="chain" id="PRO_5047403888" evidence="2">
    <location>
        <begin position="20"/>
        <end position="415"/>
    </location>
</feature>
<dbReference type="EMBL" id="JAPCWZ010000009">
    <property type="protein sequence ID" value="KAK8851177.1"/>
    <property type="molecule type" value="Genomic_DNA"/>
</dbReference>
<keyword evidence="2" id="KW-0732">Signal</keyword>
<evidence type="ECO:0000256" key="2">
    <source>
        <dbReference type="SAM" id="SignalP"/>
    </source>
</evidence>
<dbReference type="InterPro" id="IPR000627">
    <property type="entry name" value="Intradiol_dOase_C"/>
</dbReference>
<keyword evidence="5" id="KW-1185">Reference proteome</keyword>
<keyword evidence="4" id="KW-0560">Oxidoreductase</keyword>
<protein>
    <submittedName>
        <fullName evidence="4">Intradiol ring-cleavage dioxygenase</fullName>
    </submittedName>
</protein>
<organism evidence="4 5">
    <name type="scientific">Apiospora arundinis</name>
    <dbReference type="NCBI Taxonomy" id="335852"/>
    <lineage>
        <taxon>Eukaryota</taxon>
        <taxon>Fungi</taxon>
        <taxon>Dikarya</taxon>
        <taxon>Ascomycota</taxon>
        <taxon>Pezizomycotina</taxon>
        <taxon>Sordariomycetes</taxon>
        <taxon>Xylariomycetidae</taxon>
        <taxon>Amphisphaeriales</taxon>
        <taxon>Apiosporaceae</taxon>
        <taxon>Apiospora</taxon>
    </lineage>
</organism>
<evidence type="ECO:0000256" key="1">
    <source>
        <dbReference type="SAM" id="MobiDB-lite"/>
    </source>
</evidence>
<feature type="compositionally biased region" description="Polar residues" evidence="1">
    <location>
        <begin position="347"/>
        <end position="356"/>
    </location>
</feature>
<feature type="region of interest" description="Disordered" evidence="1">
    <location>
        <begin position="344"/>
        <end position="388"/>
    </location>
</feature>
<reference evidence="4 5" key="1">
    <citation type="journal article" date="2024" name="IMA Fungus">
        <title>Apiospora arundinis, a panoply of carbohydrate-active enzymes and secondary metabolites.</title>
        <authorList>
            <person name="Sorensen T."/>
            <person name="Petersen C."/>
            <person name="Muurmann A.T."/>
            <person name="Christiansen J.V."/>
            <person name="Brundto M.L."/>
            <person name="Overgaard C.K."/>
            <person name="Boysen A.T."/>
            <person name="Wollenberg R.D."/>
            <person name="Larsen T.O."/>
            <person name="Sorensen J.L."/>
            <person name="Nielsen K.L."/>
            <person name="Sondergaard T.E."/>
        </authorList>
    </citation>
    <scope>NUCLEOTIDE SEQUENCE [LARGE SCALE GENOMIC DNA]</scope>
    <source>
        <strain evidence="4 5">AAU 773</strain>
    </source>
</reference>
<dbReference type="PANTHER" id="PTHR34315">
    <property type="match status" value="1"/>
</dbReference>
<proteinExistence type="predicted"/>
<dbReference type="PANTHER" id="PTHR34315:SF2">
    <property type="entry name" value="ANCHORED DIOXYGENASE, PUTATIVE (AFU_ORTHOLOGUE AFUA_3G01800)-RELATED"/>
    <property type="match status" value="1"/>
</dbReference>
<evidence type="ECO:0000313" key="4">
    <source>
        <dbReference type="EMBL" id="KAK8851177.1"/>
    </source>
</evidence>
<accession>A0ABR2HQ17</accession>
<evidence type="ECO:0000313" key="5">
    <source>
        <dbReference type="Proteomes" id="UP001390339"/>
    </source>
</evidence>
<feature type="compositionally biased region" description="Low complexity" evidence="1">
    <location>
        <begin position="357"/>
        <end position="380"/>
    </location>
</feature>
<evidence type="ECO:0000259" key="3">
    <source>
        <dbReference type="Pfam" id="PF00775"/>
    </source>
</evidence>
<dbReference type="InterPro" id="IPR015889">
    <property type="entry name" value="Intradiol_dOase_core"/>
</dbReference>
<feature type="signal peptide" evidence="2">
    <location>
        <begin position="1"/>
        <end position="19"/>
    </location>
</feature>
<feature type="domain" description="Intradiol ring-cleavage dioxygenases" evidence="3">
    <location>
        <begin position="153"/>
        <end position="233"/>
    </location>
</feature>
<dbReference type="CDD" id="cd03457">
    <property type="entry name" value="intradiol_dioxygenase_like"/>
    <property type="match status" value="1"/>
</dbReference>
<dbReference type="SUPFAM" id="SSF49482">
    <property type="entry name" value="Aromatic compound dioxygenase"/>
    <property type="match status" value="1"/>
</dbReference>
<sequence length="415" mass="44220">MVTFSLIAAALAVCDIAIAHPGENASAEQVKRDMTSYRHAHQHMRRAMSSCANSPPVVARQQRAVARRSETARRLREQRGIFRDDSSSSPVKRDEADLRKWAAKSHKVVDTNYDPSTPSNIIFAGNASCALVEETTIGPYFVSGELMRRNVTEGQKGVPLHLDIQFISTSNCAPVKDMIIDVWHSNATGVYSGVNATGQGGLGSNFCRGVQVTDADGVVEFDTVFPGHYAGRANHIHVLSTRDAKVLLSKQTYEGGVATHIGQLFFDRNLVTAVERLDPYRSNGQQFIDLLQDEIAEAAATADYDVLMDYQMLGGALSDGVLAWITVGVNVSANYNDQAPPAAHFTGSRTSGQVDGSSSALLSTPTATTTSAAGTPDSGTPVSSPTPASGAIKRSALSSFFVCLLGLSASCMAVF</sequence>
<keyword evidence="4" id="KW-0223">Dioxygenase</keyword>
<comment type="caution">
    <text evidence="4">The sequence shown here is derived from an EMBL/GenBank/DDBJ whole genome shotgun (WGS) entry which is preliminary data.</text>
</comment>
<dbReference type="Proteomes" id="UP001390339">
    <property type="component" value="Unassembled WGS sequence"/>
</dbReference>
<dbReference type="Pfam" id="PF00775">
    <property type="entry name" value="Dioxygenase_C"/>
    <property type="match status" value="1"/>
</dbReference>
<dbReference type="Gene3D" id="2.60.130.10">
    <property type="entry name" value="Aromatic compound dioxygenase"/>
    <property type="match status" value="1"/>
</dbReference>
<gene>
    <name evidence="4" type="ORF">PGQ11_013656</name>
</gene>
<name>A0ABR2HQ17_9PEZI</name>
<dbReference type="GO" id="GO:0051213">
    <property type="term" value="F:dioxygenase activity"/>
    <property type="evidence" value="ECO:0007669"/>
    <property type="project" value="UniProtKB-KW"/>
</dbReference>